<gene>
    <name evidence="11" type="ORF">G0X02_06450</name>
</gene>
<evidence type="ECO:0000256" key="5">
    <source>
        <dbReference type="ARBA" id="ARBA00022989"/>
    </source>
</evidence>
<dbReference type="SUPFAM" id="SSF52540">
    <property type="entry name" value="P-loop containing nucleoside triphosphate hydrolases"/>
    <property type="match status" value="1"/>
</dbReference>
<evidence type="ECO:0000256" key="3">
    <source>
        <dbReference type="ARBA" id="ARBA00022741"/>
    </source>
</evidence>
<evidence type="ECO:0000256" key="6">
    <source>
        <dbReference type="ARBA" id="ARBA00023136"/>
    </source>
</evidence>
<dbReference type="GO" id="GO:0015421">
    <property type="term" value="F:ABC-type oligopeptide transporter activity"/>
    <property type="evidence" value="ECO:0007669"/>
    <property type="project" value="TreeGrafter"/>
</dbReference>
<keyword evidence="2 8" id="KW-0812">Transmembrane</keyword>
<dbReference type="InterPro" id="IPR039421">
    <property type="entry name" value="Type_1_exporter"/>
</dbReference>
<proteinExistence type="predicted"/>
<dbReference type="PROSITE" id="PS50893">
    <property type="entry name" value="ABC_TRANSPORTER_2"/>
    <property type="match status" value="1"/>
</dbReference>
<keyword evidence="3" id="KW-0547">Nucleotide-binding</keyword>
<dbReference type="Gene3D" id="1.20.1560.10">
    <property type="entry name" value="ABC transporter type 1, transmembrane domain"/>
    <property type="match status" value="1"/>
</dbReference>
<keyword evidence="5 8" id="KW-1133">Transmembrane helix</keyword>
<feature type="transmembrane region" description="Helical" evidence="8">
    <location>
        <begin position="51"/>
        <end position="71"/>
    </location>
</feature>
<dbReference type="PANTHER" id="PTHR43394:SF1">
    <property type="entry name" value="ATP-BINDING CASSETTE SUB-FAMILY B MEMBER 10, MITOCHONDRIAL"/>
    <property type="match status" value="1"/>
</dbReference>
<comment type="caution">
    <text evidence="11">The sequence shown here is derived from an EMBL/GenBank/DDBJ whole genome shotgun (WGS) entry which is preliminary data.</text>
</comment>
<evidence type="ECO:0000259" key="10">
    <source>
        <dbReference type="PROSITE" id="PS50929"/>
    </source>
</evidence>
<dbReference type="PROSITE" id="PS00211">
    <property type="entry name" value="ABC_TRANSPORTER_1"/>
    <property type="match status" value="1"/>
</dbReference>
<dbReference type="Pfam" id="PF00664">
    <property type="entry name" value="ABC_membrane"/>
    <property type="match status" value="1"/>
</dbReference>
<comment type="subcellular location">
    <subcellularLocation>
        <location evidence="1">Cell membrane</location>
        <topology evidence="1">Multi-pass membrane protein</topology>
    </subcellularLocation>
</comment>
<dbReference type="EMBL" id="JAAJQV010000104">
    <property type="protein sequence ID" value="NFV99708.1"/>
    <property type="molecule type" value="Genomic_DNA"/>
</dbReference>
<dbReference type="PROSITE" id="PS50929">
    <property type="entry name" value="ABC_TM1F"/>
    <property type="match status" value="1"/>
</dbReference>
<protein>
    <submittedName>
        <fullName evidence="11">ABC transporter ATP-binding protein/permease</fullName>
    </submittedName>
</protein>
<evidence type="ECO:0000256" key="2">
    <source>
        <dbReference type="ARBA" id="ARBA00022692"/>
    </source>
</evidence>
<evidence type="ECO:0000256" key="1">
    <source>
        <dbReference type="ARBA" id="ARBA00004651"/>
    </source>
</evidence>
<feature type="domain" description="ABC transmembrane type-1" evidence="10">
    <location>
        <begin position="19"/>
        <end position="293"/>
    </location>
</feature>
<dbReference type="GO" id="GO:0016887">
    <property type="term" value="F:ATP hydrolysis activity"/>
    <property type="evidence" value="ECO:0007669"/>
    <property type="project" value="InterPro"/>
</dbReference>
<dbReference type="InterPro" id="IPR017871">
    <property type="entry name" value="ABC_transporter-like_CS"/>
</dbReference>
<evidence type="ECO:0000259" key="9">
    <source>
        <dbReference type="PROSITE" id="PS50893"/>
    </source>
</evidence>
<dbReference type="SUPFAM" id="SSF90123">
    <property type="entry name" value="ABC transporter transmembrane region"/>
    <property type="match status" value="1"/>
</dbReference>
<comment type="function">
    <text evidence="7">May be involved in multidrug export. Transmembrane domains (TMD) form a pore in the cell membrane and the ATP-binding domain (NBD) is responsible for energy generation.</text>
</comment>
<name>A0A6G4IUN7_STAAU</name>
<dbReference type="GO" id="GO:0005886">
    <property type="term" value="C:plasma membrane"/>
    <property type="evidence" value="ECO:0007669"/>
    <property type="project" value="UniProtKB-SubCell"/>
</dbReference>
<dbReference type="GO" id="GO:0005524">
    <property type="term" value="F:ATP binding"/>
    <property type="evidence" value="ECO:0007669"/>
    <property type="project" value="UniProtKB-KW"/>
</dbReference>
<sequence>MCIRDRLTTILFQYKIFPVLMFLVSTGLGILVITQNILIADFLAKIIRHQFQGLWIVLFILLGVLLLRATVQFLNQWLGDTLAFKVKHMLRQRVIYKNNGHPIGEQMTILTENIDGLAPFYKSYLPQVFKSMMVPLIIIIAMFFIHINTALIMLITAPFIPLFYIIFGLKTRDESKDQMTYLNQFSQRFLNIAKGLVTLKLFNRTEQTEKHIYDDSTQFRTLTMRILRSAFLSGLMLEFISMLGIGLVALEATLNLVVFHNIDFKTAAIAIILAPEFYNAIKDLGQAFHTGKQSEGASDVVFEFLEQPNNNNEFLLKYEENQKPFIQLTDISFRYDDSDRLVLNDLNLEIFKGDQIALVGPSGAGKSTLTHLIAGVYQPTIGTISINQRDLNIGILSQQPYIFSASIKENITMFKDIENNTVEEVLDEVGLLDKVQSFTQGINTIIGEGGEMLSGGQMRRIELCRLLVMKPDLVIFDEPATGLDIQTEHMIQNVLFQHFKGTTMIVIAHRDNTIRHLQRRLYIENGRLIADDRNISVNITENGDDL</sequence>
<accession>A0A6G4IUN7</accession>
<feature type="transmembrane region" description="Helical" evidence="8">
    <location>
        <begin position="136"/>
        <end position="169"/>
    </location>
</feature>
<feature type="domain" description="ABC transporter" evidence="9">
    <location>
        <begin position="326"/>
        <end position="546"/>
    </location>
</feature>
<evidence type="ECO:0000256" key="8">
    <source>
        <dbReference type="SAM" id="Phobius"/>
    </source>
</evidence>
<evidence type="ECO:0000256" key="7">
    <source>
        <dbReference type="ARBA" id="ARBA00025074"/>
    </source>
</evidence>
<feature type="transmembrane region" description="Helical" evidence="8">
    <location>
        <begin position="16"/>
        <end position="39"/>
    </location>
</feature>
<dbReference type="InterPro" id="IPR036640">
    <property type="entry name" value="ABC1_TM_sf"/>
</dbReference>
<evidence type="ECO:0000256" key="4">
    <source>
        <dbReference type="ARBA" id="ARBA00022840"/>
    </source>
</evidence>
<keyword evidence="4 11" id="KW-0067">ATP-binding</keyword>
<organism evidence="11">
    <name type="scientific">Staphylococcus aureus</name>
    <dbReference type="NCBI Taxonomy" id="1280"/>
    <lineage>
        <taxon>Bacteria</taxon>
        <taxon>Bacillati</taxon>
        <taxon>Bacillota</taxon>
        <taxon>Bacilli</taxon>
        <taxon>Bacillales</taxon>
        <taxon>Staphylococcaceae</taxon>
        <taxon>Staphylococcus</taxon>
    </lineage>
</organism>
<dbReference type="FunFam" id="1.20.1560.10:FF:000168">
    <property type="entry name" value="ABC transporter ATP-binding protein/permease"/>
    <property type="match status" value="1"/>
</dbReference>
<keyword evidence="6 8" id="KW-0472">Membrane</keyword>
<dbReference type="PANTHER" id="PTHR43394">
    <property type="entry name" value="ATP-DEPENDENT PERMEASE MDL1, MITOCHONDRIAL"/>
    <property type="match status" value="1"/>
</dbReference>
<dbReference type="InterPro" id="IPR027417">
    <property type="entry name" value="P-loop_NTPase"/>
</dbReference>
<dbReference type="CDD" id="cd03228">
    <property type="entry name" value="ABCC_MRP_Like"/>
    <property type="match status" value="1"/>
</dbReference>
<dbReference type="AlphaFoldDB" id="A0A6G4IUN7"/>
<evidence type="ECO:0000313" key="11">
    <source>
        <dbReference type="EMBL" id="NFV99708.1"/>
    </source>
</evidence>
<dbReference type="Pfam" id="PF00005">
    <property type="entry name" value="ABC_tran"/>
    <property type="match status" value="1"/>
</dbReference>
<feature type="transmembrane region" description="Helical" evidence="8">
    <location>
        <begin position="230"/>
        <end position="250"/>
    </location>
</feature>
<reference evidence="11" key="1">
    <citation type="submission" date="2020-02" db="EMBL/GenBank/DDBJ databases">
        <title>Novel Insights Into The Classification of Staphylococcal Beta-Lactamases In Relation To The Cefazolin Inoculum Effect.</title>
        <authorList>
            <person name="Carvajal L.P."/>
            <person name="Rincon S."/>
            <person name="Echeverri A."/>
            <person name="Porras J."/>
            <person name="Rios R."/>
            <person name="Ordonez K."/>
            <person name="Seas C."/>
            <person name="Gomez-Villegas S."/>
            <person name="Diaz L."/>
            <person name="Arias C.A."/>
            <person name="Reyes J."/>
        </authorList>
    </citation>
    <scope>NUCLEOTIDE SEQUENCE</scope>
    <source>
        <strain evidence="11">UCL372</strain>
    </source>
</reference>
<dbReference type="InterPro" id="IPR003439">
    <property type="entry name" value="ABC_transporter-like_ATP-bd"/>
</dbReference>
<dbReference type="InterPro" id="IPR011527">
    <property type="entry name" value="ABC1_TM_dom"/>
</dbReference>
<dbReference type="Gene3D" id="3.40.50.300">
    <property type="entry name" value="P-loop containing nucleotide triphosphate hydrolases"/>
    <property type="match status" value="1"/>
</dbReference>
<dbReference type="CDD" id="cd18584">
    <property type="entry name" value="ABC_6TM_AarD_CydD"/>
    <property type="match status" value="1"/>
</dbReference>
<dbReference type="InterPro" id="IPR003593">
    <property type="entry name" value="AAA+_ATPase"/>
</dbReference>
<dbReference type="SMART" id="SM00382">
    <property type="entry name" value="AAA"/>
    <property type="match status" value="1"/>
</dbReference>